<dbReference type="PANTHER" id="PTHR12702">
    <property type="entry name" value="SEC15"/>
    <property type="match status" value="1"/>
</dbReference>
<reference evidence="6" key="1">
    <citation type="journal article" date="2023" name="Proc. Natl. Acad. Sci. U.S.A.">
        <title>Genomic and structural basis for evolution of tropane alkaloid biosynthesis.</title>
        <authorList>
            <person name="Wanga Y.-J."/>
            <person name="Taina T."/>
            <person name="Yua J.-Y."/>
            <person name="Lia J."/>
            <person name="Xua B."/>
            <person name="Chenc J."/>
            <person name="D'Auriad J.C."/>
            <person name="Huanga J.-P."/>
            <person name="Huanga S.-X."/>
        </authorList>
    </citation>
    <scope>NUCLEOTIDE SEQUENCE [LARGE SCALE GENOMIC DNA]</scope>
    <source>
        <strain evidence="6">cv. KIB-2019</strain>
    </source>
</reference>
<sequence length="475" mass="54305">MQTVNHLLLIKDYVSLLGVTLHRYGYPMKAWLYVLSKHIDKYHKLLLFDCQKQITEAFVADKFEQMYMKKEYEYSMNVLSFQLQTSNIMHVFPYVAPFSCTVHDCYKIVWSFIEDSVSFMPHDGQLDFYDVVKKYLDRLLTKILDGALWKLINMSIGGVTQAMQMVANMALFERAYDLFFCHATQLSGIALRMAKRERRLFPLTKACDVVEEILSGLLKQKPVMELATGLGPSKSRWSLIAKQLPGRTDNDVKNYWNTKLKKKLVNIGIDPVTHKPFAQVFAEYGKISGLPIQNARNHIHLPKNATEKTQVFMEPKQFPFSNGTPHDKFVHKIMNDQLQENYSTQKYTWDSKESLQTHSISEVISSTTSSNPTVYNYSPSFSSVPSSASTSTWNEFILGDTVTSSGAEQKQETFLSNSFQKENPTCGEVTEVAEKKCVEEATCSSAKDSLVDTILARDKQMLMDFPPLLDVYLDY</sequence>
<dbReference type="OrthoDB" id="2143914at2759"/>
<evidence type="ECO:0000259" key="3">
    <source>
        <dbReference type="PROSITE" id="PS50090"/>
    </source>
</evidence>
<dbReference type="AlphaFoldDB" id="A0A9Q1RI26"/>
<dbReference type="SUPFAM" id="SSF46689">
    <property type="entry name" value="Homeodomain-like"/>
    <property type="match status" value="1"/>
</dbReference>
<dbReference type="GO" id="GO:0090522">
    <property type="term" value="P:vesicle tethering involved in exocytosis"/>
    <property type="evidence" value="ECO:0007669"/>
    <property type="project" value="InterPro"/>
</dbReference>
<dbReference type="EMBL" id="JAJAGQ010000007">
    <property type="protein sequence ID" value="KAJ8557131.1"/>
    <property type="molecule type" value="Genomic_DNA"/>
</dbReference>
<comment type="subcellular location">
    <subcellularLocation>
        <location evidence="1">Nucleus</location>
    </subcellularLocation>
</comment>
<dbReference type="Gene3D" id="1.10.10.60">
    <property type="entry name" value="Homeodomain-like"/>
    <property type="match status" value="1"/>
</dbReference>
<dbReference type="Gene3D" id="1.10.357.30">
    <property type="entry name" value="Exocyst complex subunit Sec15 C-terminal domain, N-terminal subdomain"/>
    <property type="match status" value="1"/>
</dbReference>
<protein>
    <submittedName>
        <fullName evidence="5">Uncharacterized protein</fullName>
    </submittedName>
</protein>
<dbReference type="InterPro" id="IPR007225">
    <property type="entry name" value="EXOC6/Sec15"/>
</dbReference>
<keyword evidence="6" id="KW-1185">Reference proteome</keyword>
<dbReference type="Pfam" id="PF04091">
    <property type="entry name" value="Sec15_C"/>
    <property type="match status" value="1"/>
</dbReference>
<dbReference type="GO" id="GO:0010597">
    <property type="term" value="P:green leaf volatile biosynthetic process"/>
    <property type="evidence" value="ECO:0007669"/>
    <property type="project" value="UniProtKB-ARBA"/>
</dbReference>
<evidence type="ECO:0000259" key="4">
    <source>
        <dbReference type="PROSITE" id="PS51294"/>
    </source>
</evidence>
<dbReference type="Pfam" id="PF00249">
    <property type="entry name" value="Myb_DNA-binding"/>
    <property type="match status" value="1"/>
</dbReference>
<dbReference type="Proteomes" id="UP001152561">
    <property type="component" value="Unassembled WGS sequence"/>
</dbReference>
<feature type="domain" description="HTH myb-type" evidence="4">
    <location>
        <begin position="236"/>
        <end position="264"/>
    </location>
</feature>
<dbReference type="GO" id="GO:0000145">
    <property type="term" value="C:exocyst"/>
    <property type="evidence" value="ECO:0007669"/>
    <property type="project" value="TreeGrafter"/>
</dbReference>
<dbReference type="CDD" id="cd00167">
    <property type="entry name" value="SANT"/>
    <property type="match status" value="1"/>
</dbReference>
<evidence type="ECO:0000313" key="6">
    <source>
        <dbReference type="Proteomes" id="UP001152561"/>
    </source>
</evidence>
<evidence type="ECO:0000256" key="2">
    <source>
        <dbReference type="ARBA" id="ARBA00023242"/>
    </source>
</evidence>
<comment type="caution">
    <text evidence="5">The sequence shown here is derived from an EMBL/GenBank/DDBJ whole genome shotgun (WGS) entry which is preliminary data.</text>
</comment>
<dbReference type="InterPro" id="IPR046361">
    <property type="entry name" value="EXOC6/Sec15_C"/>
</dbReference>
<feature type="domain" description="Myb-like" evidence="3">
    <location>
        <begin position="219"/>
        <end position="260"/>
    </location>
</feature>
<evidence type="ECO:0000256" key="1">
    <source>
        <dbReference type="ARBA" id="ARBA00004123"/>
    </source>
</evidence>
<keyword evidence="2" id="KW-0539">Nucleus</keyword>
<dbReference type="PANTHER" id="PTHR12702:SF1">
    <property type="entry name" value="EXOCYST COMPLEX COMPONENT SEC15B"/>
    <property type="match status" value="1"/>
</dbReference>
<dbReference type="GO" id="GO:0000976">
    <property type="term" value="F:transcription cis-regulatory region binding"/>
    <property type="evidence" value="ECO:0007669"/>
    <property type="project" value="UniProtKB-ARBA"/>
</dbReference>
<dbReference type="GO" id="GO:0016020">
    <property type="term" value="C:membrane"/>
    <property type="evidence" value="ECO:0007669"/>
    <property type="project" value="TreeGrafter"/>
</dbReference>
<dbReference type="InterPro" id="IPR001005">
    <property type="entry name" value="SANT/Myb"/>
</dbReference>
<dbReference type="PROSITE" id="PS50090">
    <property type="entry name" value="MYB_LIKE"/>
    <property type="match status" value="1"/>
</dbReference>
<dbReference type="GO" id="GO:0005634">
    <property type="term" value="C:nucleus"/>
    <property type="evidence" value="ECO:0007669"/>
    <property type="project" value="UniProtKB-SubCell"/>
</dbReference>
<organism evidence="5 6">
    <name type="scientific">Anisodus acutangulus</name>
    <dbReference type="NCBI Taxonomy" id="402998"/>
    <lineage>
        <taxon>Eukaryota</taxon>
        <taxon>Viridiplantae</taxon>
        <taxon>Streptophyta</taxon>
        <taxon>Embryophyta</taxon>
        <taxon>Tracheophyta</taxon>
        <taxon>Spermatophyta</taxon>
        <taxon>Magnoliopsida</taxon>
        <taxon>eudicotyledons</taxon>
        <taxon>Gunneridae</taxon>
        <taxon>Pentapetalae</taxon>
        <taxon>asterids</taxon>
        <taxon>lamiids</taxon>
        <taxon>Solanales</taxon>
        <taxon>Solanaceae</taxon>
        <taxon>Solanoideae</taxon>
        <taxon>Hyoscyameae</taxon>
        <taxon>Anisodus</taxon>
    </lineage>
</organism>
<accession>A0A9Q1RI26</accession>
<dbReference type="PROSITE" id="PS51294">
    <property type="entry name" value="HTH_MYB"/>
    <property type="match status" value="1"/>
</dbReference>
<gene>
    <name evidence="5" type="ORF">K7X08_002756</name>
</gene>
<dbReference type="GO" id="GO:0006886">
    <property type="term" value="P:intracellular protein transport"/>
    <property type="evidence" value="ECO:0007669"/>
    <property type="project" value="InterPro"/>
</dbReference>
<proteinExistence type="predicted"/>
<name>A0A9Q1RI26_9SOLA</name>
<evidence type="ECO:0000313" key="5">
    <source>
        <dbReference type="EMBL" id="KAJ8557131.1"/>
    </source>
</evidence>
<dbReference type="InterPro" id="IPR042045">
    <property type="entry name" value="EXOC6/Sec15_C_dom1"/>
</dbReference>
<dbReference type="InterPro" id="IPR017930">
    <property type="entry name" value="Myb_dom"/>
</dbReference>
<dbReference type="GO" id="GO:0006893">
    <property type="term" value="P:Golgi to plasma membrane transport"/>
    <property type="evidence" value="ECO:0007669"/>
    <property type="project" value="TreeGrafter"/>
</dbReference>
<dbReference type="InterPro" id="IPR009057">
    <property type="entry name" value="Homeodomain-like_sf"/>
</dbReference>